<dbReference type="AlphaFoldDB" id="A0A0C9TEE4"/>
<comment type="cofactor">
    <cofactor evidence="1">
        <name>a divalent metal cation</name>
        <dbReference type="ChEBI" id="CHEBI:60240"/>
    </cofactor>
</comment>
<feature type="domain" description="DDE Tnp4" evidence="3">
    <location>
        <begin position="42"/>
        <end position="99"/>
    </location>
</feature>
<dbReference type="OrthoDB" id="2641813at2759"/>
<organism evidence="4 5">
    <name type="scientific">Sphaerobolus stellatus (strain SS14)</name>
    <dbReference type="NCBI Taxonomy" id="990650"/>
    <lineage>
        <taxon>Eukaryota</taxon>
        <taxon>Fungi</taxon>
        <taxon>Dikarya</taxon>
        <taxon>Basidiomycota</taxon>
        <taxon>Agaricomycotina</taxon>
        <taxon>Agaricomycetes</taxon>
        <taxon>Phallomycetidae</taxon>
        <taxon>Geastrales</taxon>
        <taxon>Sphaerobolaceae</taxon>
        <taxon>Sphaerobolus</taxon>
    </lineage>
</organism>
<accession>A0A0C9TEE4</accession>
<evidence type="ECO:0000256" key="2">
    <source>
        <dbReference type="ARBA" id="ARBA00022723"/>
    </source>
</evidence>
<name>A0A0C9TEE4_SPHS4</name>
<dbReference type="Pfam" id="PF13359">
    <property type="entry name" value="DDE_Tnp_4"/>
    <property type="match status" value="1"/>
</dbReference>
<evidence type="ECO:0000256" key="1">
    <source>
        <dbReference type="ARBA" id="ARBA00001968"/>
    </source>
</evidence>
<evidence type="ECO:0000259" key="3">
    <source>
        <dbReference type="Pfam" id="PF13359"/>
    </source>
</evidence>
<evidence type="ECO:0000313" key="4">
    <source>
        <dbReference type="EMBL" id="KIJ27663.1"/>
    </source>
</evidence>
<protein>
    <recommendedName>
        <fullName evidence="3">DDE Tnp4 domain-containing protein</fullName>
    </recommendedName>
</protein>
<reference evidence="4 5" key="1">
    <citation type="submission" date="2014-06" db="EMBL/GenBank/DDBJ databases">
        <title>Evolutionary Origins and Diversification of the Mycorrhizal Mutualists.</title>
        <authorList>
            <consortium name="DOE Joint Genome Institute"/>
            <consortium name="Mycorrhizal Genomics Consortium"/>
            <person name="Kohler A."/>
            <person name="Kuo A."/>
            <person name="Nagy L.G."/>
            <person name="Floudas D."/>
            <person name="Copeland A."/>
            <person name="Barry K.W."/>
            <person name="Cichocki N."/>
            <person name="Veneault-Fourrey C."/>
            <person name="LaButti K."/>
            <person name="Lindquist E.A."/>
            <person name="Lipzen A."/>
            <person name="Lundell T."/>
            <person name="Morin E."/>
            <person name="Murat C."/>
            <person name="Riley R."/>
            <person name="Ohm R."/>
            <person name="Sun H."/>
            <person name="Tunlid A."/>
            <person name="Henrissat B."/>
            <person name="Grigoriev I.V."/>
            <person name="Hibbett D.S."/>
            <person name="Martin F."/>
        </authorList>
    </citation>
    <scope>NUCLEOTIDE SEQUENCE [LARGE SCALE GENOMIC DNA]</scope>
    <source>
        <strain evidence="4 5">SS14</strain>
    </source>
</reference>
<dbReference type="EMBL" id="KN837328">
    <property type="protein sequence ID" value="KIJ27663.1"/>
    <property type="molecule type" value="Genomic_DNA"/>
</dbReference>
<feature type="non-terminal residue" evidence="4">
    <location>
        <position position="100"/>
    </location>
</feature>
<keyword evidence="2" id="KW-0479">Metal-binding</keyword>
<proteinExistence type="predicted"/>
<dbReference type="HOGENOM" id="CLU_018552_14_1_1"/>
<gene>
    <name evidence="4" type="ORF">M422DRAFT_147014</name>
</gene>
<evidence type="ECO:0000313" key="5">
    <source>
        <dbReference type="Proteomes" id="UP000054279"/>
    </source>
</evidence>
<sequence>MIAFASLHDRVMRWATAVEKEETKVWVERMSCKAWHNGIAMVDGTPVPLADKPAFHGEAYFDRKSNYSLNLQLITLPNLRIIDYVVGHCGSIHDSTAFQD</sequence>
<keyword evidence="5" id="KW-1185">Reference proteome</keyword>
<dbReference type="Proteomes" id="UP000054279">
    <property type="component" value="Unassembled WGS sequence"/>
</dbReference>
<dbReference type="InterPro" id="IPR027806">
    <property type="entry name" value="HARBI1_dom"/>
</dbReference>
<dbReference type="GO" id="GO:0046872">
    <property type="term" value="F:metal ion binding"/>
    <property type="evidence" value="ECO:0007669"/>
    <property type="project" value="UniProtKB-KW"/>
</dbReference>